<dbReference type="RefSeq" id="WP_238258619.1">
    <property type="nucleotide sequence ID" value="NZ_BJZV01000027.1"/>
</dbReference>
<dbReference type="PANTHER" id="PTHR37291:SF1">
    <property type="entry name" value="TYPE IV METHYL-DIRECTED RESTRICTION ENZYME ECOKMCRB SUBUNIT"/>
    <property type="match status" value="1"/>
</dbReference>
<dbReference type="Gene3D" id="3.40.50.300">
    <property type="entry name" value="P-loop containing nucleotide triphosphate hydrolases"/>
    <property type="match status" value="1"/>
</dbReference>
<dbReference type="InterPro" id="IPR027417">
    <property type="entry name" value="P-loop_NTPase"/>
</dbReference>
<dbReference type="Proteomes" id="UP000321750">
    <property type="component" value="Unassembled WGS sequence"/>
</dbReference>
<feature type="domain" description="AAA+ ATPase" evidence="2">
    <location>
        <begin position="395"/>
        <end position="777"/>
    </location>
</feature>
<dbReference type="SMART" id="SM00382">
    <property type="entry name" value="AAA"/>
    <property type="match status" value="1"/>
</dbReference>
<feature type="region of interest" description="Disordered" evidence="1">
    <location>
        <begin position="1"/>
        <end position="25"/>
    </location>
</feature>
<organism evidence="3 4">
    <name type="scientific">Methylobacterium gnaphalii</name>
    <dbReference type="NCBI Taxonomy" id="1010610"/>
    <lineage>
        <taxon>Bacteria</taxon>
        <taxon>Pseudomonadati</taxon>
        <taxon>Pseudomonadota</taxon>
        <taxon>Alphaproteobacteria</taxon>
        <taxon>Hyphomicrobiales</taxon>
        <taxon>Methylobacteriaceae</taxon>
        <taxon>Methylobacterium</taxon>
    </lineage>
</organism>
<dbReference type="GO" id="GO:0005524">
    <property type="term" value="F:ATP binding"/>
    <property type="evidence" value="ECO:0007669"/>
    <property type="project" value="InterPro"/>
</dbReference>
<dbReference type="GO" id="GO:0016887">
    <property type="term" value="F:ATP hydrolysis activity"/>
    <property type="evidence" value="ECO:0007669"/>
    <property type="project" value="InterPro"/>
</dbReference>
<name>A0A512JPZ0_9HYPH</name>
<accession>A0A512JPZ0</accession>
<evidence type="ECO:0000256" key="1">
    <source>
        <dbReference type="SAM" id="MobiDB-lite"/>
    </source>
</evidence>
<gene>
    <name evidence="3" type="ORF">MGN01_38630</name>
</gene>
<dbReference type="AlphaFoldDB" id="A0A512JPZ0"/>
<dbReference type="InterPro" id="IPR003593">
    <property type="entry name" value="AAA+_ATPase"/>
</dbReference>
<evidence type="ECO:0000259" key="2">
    <source>
        <dbReference type="SMART" id="SM00382"/>
    </source>
</evidence>
<dbReference type="InterPro" id="IPR011704">
    <property type="entry name" value="ATPase_dyneun-rel_AAA"/>
</dbReference>
<feature type="compositionally biased region" description="Low complexity" evidence="1">
    <location>
        <begin position="14"/>
        <end position="25"/>
    </location>
</feature>
<proteinExistence type="predicted"/>
<evidence type="ECO:0000313" key="3">
    <source>
        <dbReference type="EMBL" id="GEP12018.1"/>
    </source>
</evidence>
<dbReference type="SUPFAM" id="SSF52540">
    <property type="entry name" value="P-loop containing nucleoside triphosphate hydrolases"/>
    <property type="match status" value="1"/>
</dbReference>
<dbReference type="Pfam" id="PF07728">
    <property type="entry name" value="AAA_5"/>
    <property type="match status" value="1"/>
</dbReference>
<protein>
    <recommendedName>
        <fullName evidence="2">AAA+ ATPase domain-containing protein</fullName>
    </recommendedName>
</protein>
<evidence type="ECO:0000313" key="4">
    <source>
        <dbReference type="Proteomes" id="UP000321750"/>
    </source>
</evidence>
<dbReference type="InterPro" id="IPR052934">
    <property type="entry name" value="Methyl-DNA_Rec/Restrict_Enz"/>
</dbReference>
<dbReference type="PANTHER" id="PTHR37291">
    <property type="entry name" value="5-METHYLCYTOSINE-SPECIFIC RESTRICTION ENZYME B"/>
    <property type="match status" value="1"/>
</dbReference>
<dbReference type="EMBL" id="BJZV01000027">
    <property type="protein sequence ID" value="GEP12018.1"/>
    <property type="molecule type" value="Genomic_DNA"/>
</dbReference>
<sequence length="901" mass="99500">MADDGSNQIGTAPAGSETSTQAASASSSGVAFTEAALRARYGTPICGDKPSGKAVGFQLPDGRQIGLQRDVGTITIWIEADGLQSPLPIGDMTTYTADQGRHSNLPPRLKHDPGASLRAQGFPRAVASVKLAEAAAVAQLLDWYDAHRPVLNRAVLERLKQVFLAAFPDFLPSAFQAEGGKFHADEDTDKRALIARVSALVDGATGDDAALGSAILEVLLGRDHNLLGNFRTNELLRAVRESHPGVLEAATGRLARDTAGPDEAAAHFVETVWPALSAGREANMPYAESRVLPTLVLALVRPDEAILVRYQPFYNAGMMLLGRSLFANGPLTRTEYATVLELSRAIFAIMRDAWDWRPRDLFDVQSFIWVTCRDRAAALSSASIPESAVSALTPEPTNLILYGPPGTGKTFRTAAEAVRLCGYDDFDFDDRSAVMAKYRELCGLKQIAFVTFHQSYSYEEFIEGLRPKPIHSETGEAGAGFTLEPEPGAFVRLARSALTGGGQSDANYDLANKKFFKMSIGRANNSTDEHIFEDAIETNSVLLGWGDQVDWSDEAFASREAMIEAWRPHHPDHEEAHANVGYVRFPYILRNEVRTGDIIIVSRGNSLFRAIGEVVGPYRYVPREADGYVNQRPVRWLWVNREGAPVSDIFDRAFAMAAIYELAASSINRPVLERYILSNRESADAHPPVPFVLIIDEINRANISKVFGELITLIEPDKRFGGLNALEVQLPYSRSSFVVPANLHIIGTMNTADRSIALLDTALRRRFTFRELMPDPSRLPEFVDGVPLRNMLRVLNERIEYLFDRDHQIGHAYFIGRDTRAEIDVVMRTKVIPLLVEYFFEDWTRVAIVLGDADAKSGEGRFLVRTELKPPPGMTSDDHALPRVRWALRDPFLPDAYASFA</sequence>
<keyword evidence="4" id="KW-1185">Reference proteome</keyword>
<reference evidence="3 4" key="1">
    <citation type="submission" date="2019-07" db="EMBL/GenBank/DDBJ databases">
        <title>Whole genome shotgun sequence of Methylobacterium gnaphalii NBRC 107716.</title>
        <authorList>
            <person name="Hosoyama A."/>
            <person name="Uohara A."/>
            <person name="Ohji S."/>
            <person name="Ichikawa N."/>
        </authorList>
    </citation>
    <scope>NUCLEOTIDE SEQUENCE [LARGE SCALE GENOMIC DNA]</scope>
    <source>
        <strain evidence="3 4">NBRC 107716</strain>
    </source>
</reference>
<feature type="compositionally biased region" description="Polar residues" evidence="1">
    <location>
        <begin position="1"/>
        <end position="10"/>
    </location>
</feature>
<comment type="caution">
    <text evidence="3">The sequence shown here is derived from an EMBL/GenBank/DDBJ whole genome shotgun (WGS) entry which is preliminary data.</text>
</comment>